<dbReference type="Proteomes" id="UP000002734">
    <property type="component" value="Chromosome"/>
</dbReference>
<organism evidence="2 3">
    <name type="scientific">Musicola paradisiaca (strain Ech703)</name>
    <name type="common">Dickeya paradisiaca</name>
    <name type="synonym">Dickeya dadantii</name>
    <dbReference type="NCBI Taxonomy" id="579405"/>
    <lineage>
        <taxon>Bacteria</taxon>
        <taxon>Pseudomonadati</taxon>
        <taxon>Pseudomonadota</taxon>
        <taxon>Gammaproteobacteria</taxon>
        <taxon>Enterobacterales</taxon>
        <taxon>Pectobacteriaceae</taxon>
        <taxon>Musicola</taxon>
    </lineage>
</organism>
<dbReference type="PANTHER" id="PTHR40265:SF1">
    <property type="entry name" value="GLYOXALASE-LIKE DOMAIN-CONTAINING PROTEIN"/>
    <property type="match status" value="1"/>
</dbReference>
<accession>C6C510</accession>
<dbReference type="Gene3D" id="3.10.180.10">
    <property type="entry name" value="2,3-Dihydroxybiphenyl 1,2-Dioxygenase, domain 1"/>
    <property type="match status" value="1"/>
</dbReference>
<dbReference type="EMBL" id="CP001654">
    <property type="protein sequence ID" value="ACS85620.1"/>
    <property type="molecule type" value="Genomic_DNA"/>
</dbReference>
<dbReference type="Pfam" id="PF13468">
    <property type="entry name" value="Glyoxalase_3"/>
    <property type="match status" value="1"/>
</dbReference>
<evidence type="ECO:0000313" key="2">
    <source>
        <dbReference type="EMBL" id="ACS85620.1"/>
    </source>
</evidence>
<reference evidence="2" key="1">
    <citation type="submission" date="2009-06" db="EMBL/GenBank/DDBJ databases">
        <title>Complete sequence of Dickeya dadantii Ech703.</title>
        <authorList>
            <consortium name="US DOE Joint Genome Institute"/>
            <person name="Lucas S."/>
            <person name="Copeland A."/>
            <person name="Lapidus A."/>
            <person name="Glavina del Rio T."/>
            <person name="Dalin E."/>
            <person name="Tice H."/>
            <person name="Bruce D."/>
            <person name="Goodwin L."/>
            <person name="Pitluck S."/>
            <person name="Chertkov O."/>
            <person name="Brettin T."/>
            <person name="Detter J.C."/>
            <person name="Han C."/>
            <person name="Larimer F."/>
            <person name="Land M."/>
            <person name="Hauser L."/>
            <person name="Kyrpides N."/>
            <person name="Mikhailova N."/>
            <person name="Balakrishnan V."/>
            <person name="Glasner J."/>
            <person name="Perna N.T."/>
        </authorList>
    </citation>
    <scope>NUCLEOTIDE SEQUENCE [LARGE SCALE GENOMIC DNA]</scope>
    <source>
        <strain evidence="2">Ech703</strain>
    </source>
</reference>
<keyword evidence="3" id="KW-1185">Reference proteome</keyword>
<evidence type="ECO:0000259" key="1">
    <source>
        <dbReference type="Pfam" id="PF13468"/>
    </source>
</evidence>
<dbReference type="RefSeq" id="WP_012765437.1">
    <property type="nucleotide sequence ID" value="NC_012880.1"/>
</dbReference>
<dbReference type="STRING" id="579405.Dd703_1825"/>
<dbReference type="SUPFAM" id="SSF54593">
    <property type="entry name" value="Glyoxalase/Bleomycin resistance protein/Dihydroxybiphenyl dioxygenase"/>
    <property type="match status" value="1"/>
</dbReference>
<dbReference type="AlphaFoldDB" id="C6C510"/>
<dbReference type="HOGENOM" id="CLU_072991_0_0_6"/>
<sequence length="278" mass="30872">MPLTPVIDHAVINVNEQLDRACALFQRMGFQLSTRGHHSMGSSNHLAIFGDNYLELLGYEPERAPGKRGLWQTPPGLAGLVWKTTDAQQVYPQLQRCGLDGEPPTAFSRPVTLPDGRQLTAKFCITRLNANAIDYGFSFFCQHLTPQAVWQPAWQQHPNSVQAMTAFVIMAEDPHAAIAPYARLFAQSPLEETAEHGWLLPAGTACLRVITPSQAMEEYRLPPERAKGTRMIALDFRVSSLSRLTDSLRHGDIAYQHSVGRVLVPEQQSSGLALRFSE</sequence>
<gene>
    <name evidence="2" type="ordered locus">Dd703_1825</name>
</gene>
<name>C6C510_MUSP7</name>
<proteinExistence type="predicted"/>
<evidence type="ECO:0000313" key="3">
    <source>
        <dbReference type="Proteomes" id="UP000002734"/>
    </source>
</evidence>
<protein>
    <recommendedName>
        <fullName evidence="1">Glyoxalase-like domain-containing protein</fullName>
    </recommendedName>
</protein>
<dbReference type="InterPro" id="IPR025870">
    <property type="entry name" value="Glyoxalase-like_dom"/>
</dbReference>
<dbReference type="KEGG" id="dda:Dd703_1825"/>
<feature type="domain" description="Glyoxalase-like" evidence="1">
    <location>
        <begin position="7"/>
        <end position="185"/>
    </location>
</feature>
<dbReference type="InterPro" id="IPR029068">
    <property type="entry name" value="Glyas_Bleomycin-R_OHBP_Dase"/>
</dbReference>
<dbReference type="eggNOG" id="COG0346">
    <property type="taxonomic scope" value="Bacteria"/>
</dbReference>
<dbReference type="PANTHER" id="PTHR40265">
    <property type="entry name" value="BLL2707 PROTEIN"/>
    <property type="match status" value="1"/>
</dbReference>